<feature type="region of interest" description="Disordered" evidence="9">
    <location>
        <begin position="146"/>
        <end position="527"/>
    </location>
</feature>
<name>A0A9W6TVX9_9STRA</name>
<dbReference type="InterPro" id="IPR011009">
    <property type="entry name" value="Kinase-like_dom_sf"/>
</dbReference>
<feature type="compositionally biased region" description="Acidic residues" evidence="9">
    <location>
        <begin position="282"/>
        <end position="308"/>
    </location>
</feature>
<dbReference type="Pfam" id="PF00481">
    <property type="entry name" value="PP2C"/>
    <property type="match status" value="1"/>
</dbReference>
<dbReference type="InterPro" id="IPR000222">
    <property type="entry name" value="PP2C_BS"/>
</dbReference>
<evidence type="ECO:0000256" key="9">
    <source>
        <dbReference type="SAM" id="MobiDB-lite"/>
    </source>
</evidence>
<keyword evidence="5 7" id="KW-0067">ATP-binding</keyword>
<dbReference type="GO" id="GO:0005524">
    <property type="term" value="F:ATP binding"/>
    <property type="evidence" value="ECO:0007669"/>
    <property type="project" value="UniProtKB-UniRule"/>
</dbReference>
<keyword evidence="2" id="KW-0479">Metal-binding</keyword>
<evidence type="ECO:0000256" key="3">
    <source>
        <dbReference type="ARBA" id="ARBA00022741"/>
    </source>
</evidence>
<feature type="compositionally biased region" description="Polar residues" evidence="9">
    <location>
        <begin position="337"/>
        <end position="347"/>
    </location>
</feature>
<dbReference type="GO" id="GO:0046872">
    <property type="term" value="F:metal ion binding"/>
    <property type="evidence" value="ECO:0007669"/>
    <property type="project" value="UniProtKB-KW"/>
</dbReference>
<dbReference type="EMBL" id="BSXW01000478">
    <property type="protein sequence ID" value="GMF23502.1"/>
    <property type="molecule type" value="Genomic_DNA"/>
</dbReference>
<dbReference type="PROSITE" id="PS00108">
    <property type="entry name" value="PROTEIN_KINASE_ST"/>
    <property type="match status" value="1"/>
</dbReference>
<keyword evidence="3 7" id="KW-0547">Nucleotide-binding</keyword>
<dbReference type="SMART" id="SM00220">
    <property type="entry name" value="S_TKc"/>
    <property type="match status" value="1"/>
</dbReference>
<feature type="compositionally biased region" description="Polar residues" evidence="9">
    <location>
        <begin position="321"/>
        <end position="330"/>
    </location>
</feature>
<dbReference type="FunFam" id="3.30.200.20:FF:000042">
    <property type="entry name" value="Aurora kinase A"/>
    <property type="match status" value="1"/>
</dbReference>
<dbReference type="InterPro" id="IPR000719">
    <property type="entry name" value="Prot_kinase_dom"/>
</dbReference>
<feature type="binding site" evidence="7">
    <location>
        <position position="655"/>
    </location>
    <ligand>
        <name>ATP</name>
        <dbReference type="ChEBI" id="CHEBI:30616"/>
    </ligand>
</feature>
<feature type="compositionally biased region" description="Polar residues" evidence="9">
    <location>
        <begin position="357"/>
        <end position="367"/>
    </location>
</feature>
<feature type="compositionally biased region" description="Acidic residues" evidence="9">
    <location>
        <begin position="411"/>
        <end position="421"/>
    </location>
</feature>
<dbReference type="GO" id="GO:0004721">
    <property type="term" value="F:phosphoprotein phosphatase activity"/>
    <property type="evidence" value="ECO:0007669"/>
    <property type="project" value="UniProtKB-KW"/>
</dbReference>
<dbReference type="PROSITE" id="PS51746">
    <property type="entry name" value="PPM_2"/>
    <property type="match status" value="1"/>
</dbReference>
<keyword evidence="6 8" id="KW-0904">Protein phosphatase</keyword>
<comment type="caution">
    <text evidence="12">The sequence shown here is derived from an EMBL/GenBank/DDBJ whole genome shotgun (WGS) entry which is preliminary data.</text>
</comment>
<feature type="compositionally biased region" description="Polar residues" evidence="9">
    <location>
        <begin position="241"/>
        <end position="272"/>
    </location>
</feature>
<keyword evidence="13" id="KW-1185">Reference proteome</keyword>
<protein>
    <submittedName>
        <fullName evidence="12">Unnamed protein product</fullName>
    </submittedName>
</protein>
<evidence type="ECO:0000256" key="6">
    <source>
        <dbReference type="ARBA" id="ARBA00022912"/>
    </source>
</evidence>
<evidence type="ECO:0000256" key="1">
    <source>
        <dbReference type="ARBA" id="ARBA00004170"/>
    </source>
</evidence>
<proteinExistence type="inferred from homology"/>
<feature type="compositionally biased region" description="Low complexity" evidence="9">
    <location>
        <begin position="1"/>
        <end position="16"/>
    </location>
</feature>
<evidence type="ECO:0000259" key="11">
    <source>
        <dbReference type="PROSITE" id="PS51746"/>
    </source>
</evidence>
<dbReference type="FunFam" id="3.60.40.10:FF:000167">
    <property type="entry name" value="Protein phosphatase 2C"/>
    <property type="match status" value="1"/>
</dbReference>
<dbReference type="GO" id="GO:0004674">
    <property type="term" value="F:protein serine/threonine kinase activity"/>
    <property type="evidence" value="ECO:0007669"/>
    <property type="project" value="TreeGrafter"/>
</dbReference>
<dbReference type="InterPro" id="IPR008271">
    <property type="entry name" value="Ser/Thr_kinase_AS"/>
</dbReference>
<organism evidence="12 13">
    <name type="scientific">Phytophthora lilii</name>
    <dbReference type="NCBI Taxonomy" id="2077276"/>
    <lineage>
        <taxon>Eukaryota</taxon>
        <taxon>Sar</taxon>
        <taxon>Stramenopiles</taxon>
        <taxon>Oomycota</taxon>
        <taxon>Peronosporomycetes</taxon>
        <taxon>Peronosporales</taxon>
        <taxon>Peronosporaceae</taxon>
        <taxon>Phytophthora</taxon>
    </lineage>
</organism>
<comment type="subcellular location">
    <subcellularLocation>
        <location evidence="1">Membrane</location>
        <topology evidence="1">Peripheral membrane protein</topology>
    </subcellularLocation>
</comment>
<gene>
    <name evidence="12" type="ORF">Plil01_000949900</name>
</gene>
<dbReference type="OrthoDB" id="68483at2759"/>
<dbReference type="SMART" id="SM00332">
    <property type="entry name" value="PP2Cc"/>
    <property type="match status" value="1"/>
</dbReference>
<dbReference type="InterPro" id="IPR036457">
    <property type="entry name" value="PPM-type-like_dom_sf"/>
</dbReference>
<dbReference type="Gene3D" id="3.60.40.10">
    <property type="entry name" value="PPM-type phosphatase domain"/>
    <property type="match status" value="1"/>
</dbReference>
<evidence type="ECO:0000256" key="4">
    <source>
        <dbReference type="ARBA" id="ARBA00022801"/>
    </source>
</evidence>
<dbReference type="CDD" id="cd00143">
    <property type="entry name" value="PP2Cc"/>
    <property type="match status" value="1"/>
</dbReference>
<evidence type="ECO:0000256" key="7">
    <source>
        <dbReference type="PROSITE-ProRule" id="PRU10141"/>
    </source>
</evidence>
<dbReference type="InterPro" id="IPR017441">
    <property type="entry name" value="Protein_kinase_ATP_BS"/>
</dbReference>
<feature type="region of interest" description="Disordered" evidence="9">
    <location>
        <begin position="1"/>
        <end position="46"/>
    </location>
</feature>
<evidence type="ECO:0000256" key="2">
    <source>
        <dbReference type="ARBA" id="ARBA00022723"/>
    </source>
</evidence>
<comment type="similarity">
    <text evidence="8">Belongs to the PP2C family.</text>
</comment>
<accession>A0A9W6TVX9</accession>
<dbReference type="PANTHER" id="PTHR24346">
    <property type="entry name" value="MAP/MICROTUBULE AFFINITY-REGULATING KINASE"/>
    <property type="match status" value="1"/>
</dbReference>
<feature type="compositionally biased region" description="Pro residues" evidence="9">
    <location>
        <begin position="504"/>
        <end position="515"/>
    </location>
</feature>
<dbReference type="PROSITE" id="PS01032">
    <property type="entry name" value="PPM_1"/>
    <property type="match status" value="1"/>
</dbReference>
<dbReference type="GO" id="GO:0016020">
    <property type="term" value="C:membrane"/>
    <property type="evidence" value="ECO:0007669"/>
    <property type="project" value="UniProtKB-SubCell"/>
</dbReference>
<dbReference type="Pfam" id="PF00069">
    <property type="entry name" value="Pkinase"/>
    <property type="match status" value="1"/>
</dbReference>
<feature type="compositionally biased region" description="Low complexity" evidence="9">
    <location>
        <begin position="368"/>
        <end position="382"/>
    </location>
</feature>
<feature type="compositionally biased region" description="Polar residues" evidence="9">
    <location>
        <begin position="435"/>
        <end position="453"/>
    </location>
</feature>
<feature type="compositionally biased region" description="Polar residues" evidence="9">
    <location>
        <begin position="518"/>
        <end position="527"/>
    </location>
</feature>
<evidence type="ECO:0000256" key="8">
    <source>
        <dbReference type="RuleBase" id="RU003465"/>
    </source>
</evidence>
<reference evidence="12" key="1">
    <citation type="submission" date="2023-04" db="EMBL/GenBank/DDBJ databases">
        <title>Phytophthora lilii NBRC 32176.</title>
        <authorList>
            <person name="Ichikawa N."/>
            <person name="Sato H."/>
            <person name="Tonouchi N."/>
        </authorList>
    </citation>
    <scope>NUCLEOTIDE SEQUENCE</scope>
    <source>
        <strain evidence="12">NBRC 32176</strain>
    </source>
</reference>
<evidence type="ECO:0000313" key="13">
    <source>
        <dbReference type="Proteomes" id="UP001165083"/>
    </source>
</evidence>
<feature type="compositionally biased region" description="Polar residues" evidence="9">
    <location>
        <begin position="151"/>
        <end position="167"/>
    </location>
</feature>
<dbReference type="FunFam" id="1.10.510.10:FF:000571">
    <property type="entry name" value="Maternal embryonic leucine zipper kinase"/>
    <property type="match status" value="1"/>
</dbReference>
<keyword evidence="4 8" id="KW-0378">Hydrolase</keyword>
<feature type="domain" description="Protein kinase" evidence="10">
    <location>
        <begin position="626"/>
        <end position="892"/>
    </location>
</feature>
<evidence type="ECO:0000313" key="12">
    <source>
        <dbReference type="EMBL" id="GMF23502.1"/>
    </source>
</evidence>
<dbReference type="CDD" id="cd14008">
    <property type="entry name" value="STKc_LKB1_CaMKK"/>
    <property type="match status" value="1"/>
</dbReference>
<evidence type="ECO:0000256" key="5">
    <source>
        <dbReference type="ARBA" id="ARBA00022840"/>
    </source>
</evidence>
<dbReference type="Proteomes" id="UP001165083">
    <property type="component" value="Unassembled WGS sequence"/>
</dbReference>
<dbReference type="SUPFAM" id="SSF56112">
    <property type="entry name" value="Protein kinase-like (PK-like)"/>
    <property type="match status" value="1"/>
</dbReference>
<feature type="domain" description="PPM-type phosphatase" evidence="11">
    <location>
        <begin position="1169"/>
        <end position="1455"/>
    </location>
</feature>
<evidence type="ECO:0000259" key="10">
    <source>
        <dbReference type="PROSITE" id="PS50011"/>
    </source>
</evidence>
<dbReference type="PANTHER" id="PTHR24346:SF77">
    <property type="entry name" value="SERINE THREONINE PROTEIN KINASE"/>
    <property type="match status" value="1"/>
</dbReference>
<dbReference type="InterPro" id="IPR001932">
    <property type="entry name" value="PPM-type_phosphatase-like_dom"/>
</dbReference>
<dbReference type="Gene3D" id="1.10.510.10">
    <property type="entry name" value="Transferase(Phosphotransferase) domain 1"/>
    <property type="match status" value="1"/>
</dbReference>
<dbReference type="PROSITE" id="PS00107">
    <property type="entry name" value="PROTEIN_KINASE_ATP"/>
    <property type="match status" value="1"/>
</dbReference>
<dbReference type="SUPFAM" id="SSF81606">
    <property type="entry name" value="PP2C-like"/>
    <property type="match status" value="1"/>
</dbReference>
<dbReference type="PROSITE" id="PS50011">
    <property type="entry name" value="PROTEIN_KINASE_DOM"/>
    <property type="match status" value="1"/>
</dbReference>
<dbReference type="GO" id="GO:0035556">
    <property type="term" value="P:intracellular signal transduction"/>
    <property type="evidence" value="ECO:0007669"/>
    <property type="project" value="TreeGrafter"/>
</dbReference>
<sequence length="1460" mass="157246">MGCVASNPLPASPASADVSNEQVPVQHPHEGTGTPVDNLNHSKPPSDALLKLAMEADEVEEVVRPSDLLKADHGRNGSAVFELGNGSPLKSLMQQSILGDQQPEDIVAPSMLPDVSYSMRGSPGQVVSQDPIDGLNQPVNPVASTWKGPGVQSSVQMPPRQGSNVGGTQMPILVPLQQPQVARSPGWVSGPPPRGRGGPMPVGYRAPQSAGAPIPRGSLPATRGRGRPVDVMIPSDRSMTHGGQRQPFPNVQNSPSPESNRSNTSTGGAQKQQKMESSSSDGDNDEDSDDDEDIEKEDEDVEDWDLGDDSGAATLAKSPEISPTKTNGESSSHKQKVNLNQQKNDATLLNEHDSLMANGSQFQNRGLSAQSAASPSPPRRSSGFQPKFRPALELADDIDTVLSDSNGSSDGSDDDDAGESDDWVHDWLDGPGDPSPTQSPSKHPGGSTRTTTPVARPPSGDSQPTSGAPSPATRPNSRHIYGLTIVPPVNGGSPTHINTSGPTTPLPPGRTPQPPSYRQGNMSPTRSAGANMHIAMVGTTSPIKQSSYRSGIVSNIAPGVMPLVMVGDQCPGKVAPSPNSSPAAAAAIRDTKVVKKKKAELPQHNLPHPVPKFGDWLNSRTMINNYIILESLGTGGYAEVKLCKEKLSGKLFAMKFISRDVMKKDKLGKQSKLDDIKREIAIMKKLNHPNVLRLYEVMDDPKMNKLFLVLEYMKHGDMLSFQKKKHPQGMLENLRDRDLHSVFLQVILGLAYLHEQKIVHGDIKPQNLLVGEKDVVKIADFGISQSLYGSKQKITDVAGTPAFMSPEMCSGEEYSGQLADVWALGATIFMLKFGNPPFVAKSAMQMFERIQNDPLVFPSAVDPLLAHLLNGMLTKVPQKRLTLLDVMVHPWVTKNEKHNLALDAIYRPSPPITVSKDEIEHAVGANHIAIVVNIRKQMLKQLKRARESLAAKEKTSTGGLSEWDNSNFVFAESPKAINAKASVKANKVFASASDSLSDVDNEKTPEERKVLSSEEIDYRSQLFSRKKASNKNALEAAAPSGTDHAKKAASAVEHSHHINHIVSDTLDDEDALSDDDDELAVSQSPQLLDELLLTTLSMPPLAKTSADSTGANTLFGSRGGKTAIMNKSPSSSAASIGSRTTLSYLNLGSSAGGNDDQRFYGETPALSLHYGVSSLEGRRNTQEDRWVVFPAIAATLDGPAAPWAVETAYVGIYDGHGGEECANILHEQLHTWIFRSQEAPSLTSKDLQDCFESLDASVCDYLLHKDDLSGSTATGLVLRPAANGNIHLTIAHVGDCRLVLSKRDGRTVELTQDHRLTVEAERERVSQLGGRVVNNRVNGVMAITRAFGDLEFKGMLDPSSGSTGFGRAFRDNEKVPPLLTAKPDVHDVELNPGKDHFLLLACDGLWDVLTSEEATAIFRERVDLHGNLQVAAHELAQEGIRRYSNDNITVIAILIGPRRS</sequence>
<feature type="region of interest" description="Disordered" evidence="9">
    <location>
        <begin position="1029"/>
        <end position="1053"/>
    </location>
</feature>
<dbReference type="GO" id="GO:0005737">
    <property type="term" value="C:cytoplasm"/>
    <property type="evidence" value="ECO:0007669"/>
    <property type="project" value="TreeGrafter"/>
</dbReference>